<accession>A0ABR4IS91</accession>
<evidence type="ECO:0000313" key="2">
    <source>
        <dbReference type="Proteomes" id="UP001610335"/>
    </source>
</evidence>
<dbReference type="InterPro" id="IPR047121">
    <property type="entry name" value="YjiB-like"/>
</dbReference>
<reference evidence="1 2" key="1">
    <citation type="submission" date="2024-07" db="EMBL/GenBank/DDBJ databases">
        <title>Section-level genome sequencing and comparative genomics of Aspergillus sections Usti and Cavernicolus.</title>
        <authorList>
            <consortium name="Lawrence Berkeley National Laboratory"/>
            <person name="Nybo J.L."/>
            <person name="Vesth T.C."/>
            <person name="Theobald S."/>
            <person name="Frisvad J.C."/>
            <person name="Larsen T.O."/>
            <person name="Kjaerboelling I."/>
            <person name="Rothschild-Mancinelli K."/>
            <person name="Lyhne E.K."/>
            <person name="Kogle M.E."/>
            <person name="Barry K."/>
            <person name="Clum A."/>
            <person name="Na H."/>
            <person name="Ledsgaard L."/>
            <person name="Lin J."/>
            <person name="Lipzen A."/>
            <person name="Kuo A."/>
            <person name="Riley R."/>
            <person name="Mondo S."/>
            <person name="LaButti K."/>
            <person name="Haridas S."/>
            <person name="Pangalinan J."/>
            <person name="Salamov A.A."/>
            <person name="Simmons B.A."/>
            <person name="Magnuson J.K."/>
            <person name="Chen J."/>
            <person name="Drula E."/>
            <person name="Henrissat B."/>
            <person name="Wiebenga A."/>
            <person name="Lubbers R.J."/>
            <person name="Gomes A.C."/>
            <person name="Makela M.R."/>
            <person name="Stajich J."/>
            <person name="Grigoriev I.V."/>
            <person name="Mortensen U.H."/>
            <person name="De vries R.P."/>
            <person name="Baker S.E."/>
            <person name="Andersen M.R."/>
        </authorList>
    </citation>
    <scope>NUCLEOTIDE SEQUENCE [LARGE SCALE GENOMIC DNA]</scope>
    <source>
        <strain evidence="1 2">CBS 600.67</strain>
    </source>
</reference>
<sequence>MTATPNTYYLPPRDHTPNNALPVLHYPNVLPLPRTEDVVTQFLTAHKWEKRGTWGAIWQSHFHPNSHECYGIFQGSSTLLLGAAGGNGVSDFGLRLIVHAGDVLVLPAGTGHGSVEATDDYRYIGVYPEGCPRWRNEWGKTKIDLEYFREEIEGVGFPGEDPVYGKGGPLMQLWSRPLRAKV</sequence>
<dbReference type="InterPro" id="IPR014710">
    <property type="entry name" value="RmlC-like_jellyroll"/>
</dbReference>
<keyword evidence="2" id="KW-1185">Reference proteome</keyword>
<comment type="caution">
    <text evidence="1">The sequence shown here is derived from an EMBL/GenBank/DDBJ whole genome shotgun (WGS) entry which is preliminary data.</text>
</comment>
<dbReference type="SUPFAM" id="SSF51182">
    <property type="entry name" value="RmlC-like cupins"/>
    <property type="match status" value="1"/>
</dbReference>
<dbReference type="CDD" id="cd02219">
    <property type="entry name" value="cupin_YjlB-like"/>
    <property type="match status" value="1"/>
</dbReference>
<protein>
    <recommendedName>
        <fullName evidence="3">Cupin type-1 domain-containing protein</fullName>
    </recommendedName>
</protein>
<organism evidence="1 2">
    <name type="scientific">Aspergillus cavernicola</name>
    <dbReference type="NCBI Taxonomy" id="176166"/>
    <lineage>
        <taxon>Eukaryota</taxon>
        <taxon>Fungi</taxon>
        <taxon>Dikarya</taxon>
        <taxon>Ascomycota</taxon>
        <taxon>Pezizomycotina</taxon>
        <taxon>Eurotiomycetes</taxon>
        <taxon>Eurotiomycetidae</taxon>
        <taxon>Eurotiales</taxon>
        <taxon>Aspergillaceae</taxon>
        <taxon>Aspergillus</taxon>
        <taxon>Aspergillus subgen. Nidulantes</taxon>
    </lineage>
</organism>
<dbReference type="EMBL" id="JBFXLS010000012">
    <property type="protein sequence ID" value="KAL2830599.1"/>
    <property type="molecule type" value="Genomic_DNA"/>
</dbReference>
<dbReference type="PANTHER" id="PTHR36448">
    <property type="entry name" value="BLR7373 PROTEIN"/>
    <property type="match status" value="1"/>
</dbReference>
<name>A0ABR4IS91_9EURO</name>
<dbReference type="InterPro" id="IPR011051">
    <property type="entry name" value="RmlC_Cupin_sf"/>
</dbReference>
<dbReference type="PANTHER" id="PTHR36448:SF2">
    <property type="entry name" value="CUPIN TYPE-1 DOMAIN-CONTAINING PROTEIN"/>
    <property type="match status" value="1"/>
</dbReference>
<gene>
    <name evidence="1" type="ORF">BDW59DRAFT_19115</name>
</gene>
<evidence type="ECO:0008006" key="3">
    <source>
        <dbReference type="Google" id="ProtNLM"/>
    </source>
</evidence>
<evidence type="ECO:0000313" key="1">
    <source>
        <dbReference type="EMBL" id="KAL2830599.1"/>
    </source>
</evidence>
<proteinExistence type="predicted"/>
<dbReference type="Gene3D" id="2.60.120.10">
    <property type="entry name" value="Jelly Rolls"/>
    <property type="match status" value="1"/>
</dbReference>
<dbReference type="Proteomes" id="UP001610335">
    <property type="component" value="Unassembled WGS sequence"/>
</dbReference>